<dbReference type="PANTHER" id="PTHR30231:SF4">
    <property type="entry name" value="PROTEIN NEN2"/>
    <property type="match status" value="1"/>
</dbReference>
<name>A0A3A6TIM8_9GAMM</name>
<accession>A0A3A6TIM8</accession>
<dbReference type="AlphaFoldDB" id="A0A3A6TIM8"/>
<dbReference type="Gene3D" id="3.30.420.10">
    <property type="entry name" value="Ribonuclease H-like superfamily/Ribonuclease H"/>
    <property type="match status" value="1"/>
</dbReference>
<reference evidence="5 6" key="1">
    <citation type="submission" date="2018-09" db="EMBL/GenBank/DDBJ databases">
        <title>Phylogeny of the Shewanellaceae, and recommendation for two new genera, Pseudoshewanella and Parashewanella.</title>
        <authorList>
            <person name="Wang G."/>
        </authorList>
    </citation>
    <scope>NUCLEOTIDE SEQUENCE [LARGE SCALE GENOMIC DNA]</scope>
    <source>
        <strain evidence="5 6">KCTC 22492</strain>
    </source>
</reference>
<keyword evidence="3" id="KW-0269">Exonuclease</keyword>
<gene>
    <name evidence="5" type="ORF">D5R81_14615</name>
</gene>
<dbReference type="GO" id="GO:0003676">
    <property type="term" value="F:nucleic acid binding"/>
    <property type="evidence" value="ECO:0007669"/>
    <property type="project" value="InterPro"/>
</dbReference>
<dbReference type="InterPro" id="IPR013520">
    <property type="entry name" value="Ribonucl_H"/>
</dbReference>
<proteinExistence type="predicted"/>
<evidence type="ECO:0000256" key="2">
    <source>
        <dbReference type="ARBA" id="ARBA00022801"/>
    </source>
</evidence>
<evidence type="ECO:0000256" key="3">
    <source>
        <dbReference type="ARBA" id="ARBA00022839"/>
    </source>
</evidence>
<evidence type="ECO:0000259" key="4">
    <source>
        <dbReference type="SMART" id="SM00479"/>
    </source>
</evidence>
<dbReference type="PANTHER" id="PTHR30231">
    <property type="entry name" value="DNA POLYMERASE III SUBUNIT EPSILON"/>
    <property type="match status" value="1"/>
</dbReference>
<dbReference type="RefSeq" id="WP_121854376.1">
    <property type="nucleotide sequence ID" value="NZ_CP037952.1"/>
</dbReference>
<dbReference type="Pfam" id="PF00929">
    <property type="entry name" value="RNase_T"/>
    <property type="match status" value="1"/>
</dbReference>
<dbReference type="SMART" id="SM00479">
    <property type="entry name" value="EXOIII"/>
    <property type="match status" value="1"/>
</dbReference>
<organism evidence="5 6">
    <name type="scientific">Parashewanella spongiae</name>
    <dbReference type="NCBI Taxonomy" id="342950"/>
    <lineage>
        <taxon>Bacteria</taxon>
        <taxon>Pseudomonadati</taxon>
        <taxon>Pseudomonadota</taxon>
        <taxon>Gammaproteobacteria</taxon>
        <taxon>Alteromonadales</taxon>
        <taxon>Shewanellaceae</taxon>
        <taxon>Parashewanella</taxon>
    </lineage>
</organism>
<protein>
    <submittedName>
        <fullName evidence="5">DNA polymerase III subunit epsilon</fullName>
    </submittedName>
</protein>
<dbReference type="OrthoDB" id="5497329at2"/>
<dbReference type="GO" id="GO:0006259">
    <property type="term" value="P:DNA metabolic process"/>
    <property type="evidence" value="ECO:0007669"/>
    <property type="project" value="UniProtKB-ARBA"/>
</dbReference>
<keyword evidence="2" id="KW-0378">Hydrolase</keyword>
<feature type="domain" description="Exonuclease" evidence="4">
    <location>
        <begin position="44"/>
        <end position="218"/>
    </location>
</feature>
<evidence type="ECO:0000313" key="6">
    <source>
        <dbReference type="Proteomes" id="UP000273022"/>
    </source>
</evidence>
<dbReference type="CDD" id="cd06127">
    <property type="entry name" value="DEDDh"/>
    <property type="match status" value="1"/>
</dbReference>
<evidence type="ECO:0000256" key="1">
    <source>
        <dbReference type="ARBA" id="ARBA00022722"/>
    </source>
</evidence>
<dbReference type="SUPFAM" id="SSF53098">
    <property type="entry name" value="Ribonuclease H-like"/>
    <property type="match status" value="1"/>
</dbReference>
<dbReference type="EMBL" id="QYYH01000103">
    <property type="protein sequence ID" value="RJY10518.1"/>
    <property type="molecule type" value="Genomic_DNA"/>
</dbReference>
<dbReference type="GO" id="GO:0005829">
    <property type="term" value="C:cytosol"/>
    <property type="evidence" value="ECO:0007669"/>
    <property type="project" value="TreeGrafter"/>
</dbReference>
<sequence length="229" mass="26025">MLYEYWFGLNAQRKRLLKKMPPEPLKSFLSTPFPDPNLPINEVELLALDFETTGLNRNTDRILSIGYTNIQKGVISLKNSQHFLVNTQVKLSKENVHIHNIMDSEQATGLPVDQVIARLLQDLTGKVMLVHFAQVELSFLKQACIQLYGMAPVFPVIDTLMMAKRRLDLSDTPYEPSKLRLISLREEFKLPPHHEHNALNDALATAELFLAMLNKNHQGAKTSVKSVQL</sequence>
<comment type="caution">
    <text evidence="5">The sequence shown here is derived from an EMBL/GenBank/DDBJ whole genome shotgun (WGS) entry which is preliminary data.</text>
</comment>
<evidence type="ECO:0000313" key="5">
    <source>
        <dbReference type="EMBL" id="RJY10518.1"/>
    </source>
</evidence>
<dbReference type="InterPro" id="IPR012337">
    <property type="entry name" value="RNaseH-like_sf"/>
</dbReference>
<dbReference type="InterPro" id="IPR036397">
    <property type="entry name" value="RNaseH_sf"/>
</dbReference>
<dbReference type="Proteomes" id="UP000273022">
    <property type="component" value="Unassembled WGS sequence"/>
</dbReference>
<dbReference type="GO" id="GO:0008408">
    <property type="term" value="F:3'-5' exonuclease activity"/>
    <property type="evidence" value="ECO:0007669"/>
    <property type="project" value="TreeGrafter"/>
</dbReference>
<keyword evidence="6" id="KW-1185">Reference proteome</keyword>
<keyword evidence="1" id="KW-0540">Nuclease</keyword>